<keyword evidence="2" id="KW-1185">Reference proteome</keyword>
<comment type="caution">
    <text evidence="1">The sequence shown here is derived from an EMBL/GenBank/DDBJ whole genome shotgun (WGS) entry which is preliminary data.</text>
</comment>
<evidence type="ECO:0000313" key="1">
    <source>
        <dbReference type="EMBL" id="KAG2542525.1"/>
    </source>
</evidence>
<evidence type="ECO:0000313" key="2">
    <source>
        <dbReference type="Proteomes" id="UP000823388"/>
    </source>
</evidence>
<sequence>MHPSKREEFCLEQANMMQSLPRTAGAVAVYALVALIAAGAAAAGGGEQPLSRIAIHRATVEPQPGAFVDASPALLGQPSGTITSLSSFECASFRRRRDEFMATKLEMLQPPSSSK</sequence>
<dbReference type="Proteomes" id="UP000823388">
    <property type="component" value="Chromosome 9N"/>
</dbReference>
<protein>
    <submittedName>
        <fullName evidence="1">Uncharacterized protein</fullName>
    </submittedName>
</protein>
<proteinExistence type="predicted"/>
<dbReference type="EMBL" id="CM029054">
    <property type="protein sequence ID" value="KAG2542525.1"/>
    <property type="molecule type" value="Genomic_DNA"/>
</dbReference>
<dbReference type="AlphaFoldDB" id="A0A8T0N031"/>
<organism evidence="1 2">
    <name type="scientific">Panicum virgatum</name>
    <name type="common">Blackwell switchgrass</name>
    <dbReference type="NCBI Taxonomy" id="38727"/>
    <lineage>
        <taxon>Eukaryota</taxon>
        <taxon>Viridiplantae</taxon>
        <taxon>Streptophyta</taxon>
        <taxon>Embryophyta</taxon>
        <taxon>Tracheophyta</taxon>
        <taxon>Spermatophyta</taxon>
        <taxon>Magnoliopsida</taxon>
        <taxon>Liliopsida</taxon>
        <taxon>Poales</taxon>
        <taxon>Poaceae</taxon>
        <taxon>PACMAD clade</taxon>
        <taxon>Panicoideae</taxon>
        <taxon>Panicodae</taxon>
        <taxon>Paniceae</taxon>
        <taxon>Panicinae</taxon>
        <taxon>Panicum</taxon>
        <taxon>Panicum sect. Hiantes</taxon>
    </lineage>
</organism>
<gene>
    <name evidence="1" type="ORF">PVAP13_9NG643401</name>
</gene>
<accession>A0A8T0N031</accession>
<reference evidence="1" key="1">
    <citation type="submission" date="2020-05" db="EMBL/GenBank/DDBJ databases">
        <title>WGS assembly of Panicum virgatum.</title>
        <authorList>
            <person name="Lovell J.T."/>
            <person name="Jenkins J."/>
            <person name="Shu S."/>
            <person name="Juenger T.E."/>
            <person name="Schmutz J."/>
        </authorList>
    </citation>
    <scope>NUCLEOTIDE SEQUENCE</scope>
    <source>
        <strain evidence="1">AP13</strain>
    </source>
</reference>
<name>A0A8T0N031_PANVG</name>